<dbReference type="InterPro" id="IPR008792">
    <property type="entry name" value="PQQD"/>
</dbReference>
<sequence>MRIKKGFILREVADSWIVVPIGERVVEFNGLMTLSESGALLWRNLEKGSDINELVSSILEEYDIDEATTRADVQEFISAIQEKGLLE</sequence>
<gene>
    <name evidence="1" type="ORF">CPJCM30710_13950</name>
</gene>
<accession>A0A919RZM4</accession>
<proteinExistence type="predicted"/>
<dbReference type="EMBL" id="BOPZ01000009">
    <property type="protein sequence ID" value="GIM28729.1"/>
    <property type="molecule type" value="Genomic_DNA"/>
</dbReference>
<dbReference type="AlphaFoldDB" id="A0A919RZM4"/>
<protein>
    <recommendedName>
        <fullName evidence="3">Coenzyme PQQ synthesis protein D (PqqD)</fullName>
    </recommendedName>
</protein>
<dbReference type="Proteomes" id="UP000679179">
    <property type="component" value="Unassembled WGS sequence"/>
</dbReference>
<comment type="caution">
    <text evidence="1">The sequence shown here is derived from an EMBL/GenBank/DDBJ whole genome shotgun (WGS) entry which is preliminary data.</text>
</comment>
<evidence type="ECO:0000313" key="2">
    <source>
        <dbReference type="Proteomes" id="UP000679179"/>
    </source>
</evidence>
<organism evidence="1 2">
    <name type="scientific">Clostridium polyendosporum</name>
    <dbReference type="NCBI Taxonomy" id="69208"/>
    <lineage>
        <taxon>Bacteria</taxon>
        <taxon>Bacillati</taxon>
        <taxon>Bacillota</taxon>
        <taxon>Clostridia</taxon>
        <taxon>Eubacteriales</taxon>
        <taxon>Clostridiaceae</taxon>
        <taxon>Clostridium</taxon>
    </lineage>
</organism>
<dbReference type="RefSeq" id="WP_212903456.1">
    <property type="nucleotide sequence ID" value="NZ_BOPZ01000009.1"/>
</dbReference>
<dbReference type="Gene3D" id="1.10.10.1150">
    <property type="entry name" value="Coenzyme PQQ synthesis protein D (PqqD)"/>
    <property type="match status" value="1"/>
</dbReference>
<dbReference type="Pfam" id="PF05402">
    <property type="entry name" value="PqqD"/>
    <property type="match status" value="1"/>
</dbReference>
<evidence type="ECO:0008006" key="3">
    <source>
        <dbReference type="Google" id="ProtNLM"/>
    </source>
</evidence>
<keyword evidence="2" id="KW-1185">Reference proteome</keyword>
<evidence type="ECO:0000313" key="1">
    <source>
        <dbReference type="EMBL" id="GIM28729.1"/>
    </source>
</evidence>
<reference evidence="1" key="1">
    <citation type="submission" date="2021-03" db="EMBL/GenBank/DDBJ databases">
        <title>Taxonomic study of Clostridium polyendosporum from meadow-gley soil under rice.</title>
        <authorList>
            <person name="Kobayashi H."/>
            <person name="Tanizawa Y."/>
            <person name="Yagura M."/>
        </authorList>
    </citation>
    <scope>NUCLEOTIDE SEQUENCE</scope>
    <source>
        <strain evidence="1">JCM 30710</strain>
    </source>
</reference>
<name>A0A919RZM4_9CLOT</name>
<dbReference type="InterPro" id="IPR041881">
    <property type="entry name" value="PqqD_sf"/>
</dbReference>